<evidence type="ECO:0000259" key="6">
    <source>
        <dbReference type="Pfam" id="PF15508"/>
    </source>
</evidence>
<protein>
    <recommendedName>
        <fullName evidence="2">ceramidase</fullName>
        <ecNumber evidence="2">3.5.1.23</ecNumber>
    </recommendedName>
</protein>
<dbReference type="PANTHER" id="PTHR28583">
    <property type="entry name" value="ACID AMIDASE"/>
    <property type="match status" value="1"/>
</dbReference>
<keyword evidence="4" id="KW-0458">Lysosome</keyword>
<keyword evidence="7" id="KW-1185">Reference proteome</keyword>
<keyword evidence="3" id="KW-0378">Hydrolase</keyword>
<dbReference type="PANTHER" id="PTHR28583:SF1">
    <property type="entry name" value="ACID CERAMIDASE"/>
    <property type="match status" value="1"/>
</dbReference>
<dbReference type="GO" id="GO:0005764">
    <property type="term" value="C:lysosome"/>
    <property type="evidence" value="ECO:0007669"/>
    <property type="project" value="UniProtKB-SubCell"/>
</dbReference>
<evidence type="ECO:0000256" key="1">
    <source>
        <dbReference type="ARBA" id="ARBA00004371"/>
    </source>
</evidence>
<evidence type="ECO:0000256" key="2">
    <source>
        <dbReference type="ARBA" id="ARBA00011891"/>
    </source>
</evidence>
<name>A0A914ECW2_9BILA</name>
<dbReference type="Pfam" id="PF15508">
    <property type="entry name" value="NAAA-beta"/>
    <property type="match status" value="1"/>
</dbReference>
<proteinExistence type="predicted"/>
<dbReference type="InterPro" id="IPR029130">
    <property type="entry name" value="Acid_ceramidase_N"/>
</dbReference>
<dbReference type="InterPro" id="IPR029132">
    <property type="entry name" value="CBAH/NAAA_C"/>
</dbReference>
<dbReference type="WBParaSite" id="ACRNAN_scaffold7151.g27162.t1">
    <property type="protein sequence ID" value="ACRNAN_scaffold7151.g27162.t1"/>
    <property type="gene ID" value="ACRNAN_scaffold7151.g27162"/>
</dbReference>
<dbReference type="EC" id="3.5.1.23" evidence="2"/>
<evidence type="ECO:0000313" key="8">
    <source>
        <dbReference type="WBParaSite" id="ACRNAN_scaffold7151.g27162.t1"/>
    </source>
</evidence>
<accession>A0A914ECW2</accession>
<dbReference type="Proteomes" id="UP000887540">
    <property type="component" value="Unplaced"/>
</dbReference>
<feature type="domain" description="Choloylglycine hydrolase/NAAA C-terminal" evidence="5">
    <location>
        <begin position="111"/>
        <end position="261"/>
    </location>
</feature>
<dbReference type="Gene3D" id="3.60.60.10">
    <property type="entry name" value="Penicillin V Acylase, Chain A"/>
    <property type="match status" value="1"/>
</dbReference>
<sequence length="273" mass="30122">MAGKAQLYNANDSVHVPWFTIDLDQDPQTRWTEVGKAYGQKMQVAISTVNTTLQAFGLGALWDSLLELMDPGLAHLQEPYHSELIGLANVTGLPIQQLTLLNLFYEISKGCTSIVAEDPTGRIYHARNQDFGTFFIWKTTDHQWGQTDALRDLLVNLNFVKDGKLLFKGVTFAGHLGILTGLKPNTFTLSTNARFGSTIPEMISYFKNGSLGRNFLMYIDRDVLINATSYDEAVAYIQSVPMYASAYYIVGGAKSGEGAIITRSPNATDHIAV</sequence>
<evidence type="ECO:0000256" key="4">
    <source>
        <dbReference type="ARBA" id="ARBA00023228"/>
    </source>
</evidence>
<evidence type="ECO:0000256" key="3">
    <source>
        <dbReference type="ARBA" id="ARBA00022801"/>
    </source>
</evidence>
<comment type="subcellular location">
    <subcellularLocation>
        <location evidence="1">Lysosome</location>
    </subcellularLocation>
</comment>
<reference evidence="8" key="1">
    <citation type="submission" date="2022-11" db="UniProtKB">
        <authorList>
            <consortium name="WormBaseParasite"/>
        </authorList>
    </citation>
    <scope>IDENTIFICATION</scope>
</reference>
<dbReference type="GO" id="GO:0017040">
    <property type="term" value="F:N-acylsphingosine amidohydrolase activity"/>
    <property type="evidence" value="ECO:0007669"/>
    <property type="project" value="UniProtKB-EC"/>
</dbReference>
<dbReference type="AlphaFoldDB" id="A0A914ECW2"/>
<dbReference type="Pfam" id="PF02275">
    <property type="entry name" value="CBAH"/>
    <property type="match status" value="1"/>
</dbReference>
<evidence type="ECO:0000259" key="5">
    <source>
        <dbReference type="Pfam" id="PF02275"/>
    </source>
</evidence>
<evidence type="ECO:0000313" key="7">
    <source>
        <dbReference type="Proteomes" id="UP000887540"/>
    </source>
</evidence>
<organism evidence="7 8">
    <name type="scientific">Acrobeloides nanus</name>
    <dbReference type="NCBI Taxonomy" id="290746"/>
    <lineage>
        <taxon>Eukaryota</taxon>
        <taxon>Metazoa</taxon>
        <taxon>Ecdysozoa</taxon>
        <taxon>Nematoda</taxon>
        <taxon>Chromadorea</taxon>
        <taxon>Rhabditida</taxon>
        <taxon>Tylenchina</taxon>
        <taxon>Cephalobomorpha</taxon>
        <taxon>Cephaloboidea</taxon>
        <taxon>Cephalobidae</taxon>
        <taxon>Acrobeloides</taxon>
    </lineage>
</organism>
<feature type="domain" description="Acid ceramidase N-terminal" evidence="6">
    <location>
        <begin position="15"/>
        <end position="68"/>
    </location>
</feature>